<dbReference type="InterPro" id="IPR000602">
    <property type="entry name" value="Glyco_hydro_38_N"/>
</dbReference>
<sequence>MRVCGRGSRSRVAIFLLALALIAVASFTLPSLRDDAETGPRGALPDAVPAPADKQASQSQTPKPNDSTLDSLSTATSWAYATVRQVEVNRANANQPPVPVKRQPVLQEEEHEELRQPEPELLRKPIIAHKPMQSVSNDGCAFIAPSTADHEMRDFIESMPFDNLDGGVWKQGWDVQYAASEVQTRKLDIYVVPHSHNDPGWIKTFDAYYSQQTKSILDTVVNMLSQNSKRKFIWAEMSYLQRWWDEQTSDRRELTRRLVDNGQLEIVTGGWVMSDEANAYYYAMIDQLIEGHEWLASTLGVTPKSGWSIDPFGQSSAMPYFLRRTGFESMLIQRTHYSVKKYLARNRGLEFMWRQEWDAEGTTDILTHMMPFYSYDIPHTCGPEPAVCCQFDFARLPGQRFSCPWNIPPQVISTGNVKQRAQMLVDQYRKKAQLYKSDVVFVPLGDDFRWQGDQEALAQYENYERLFKELNGDSKYNVRIQWGTLSDYFGALRESLGTAGSAAPPSEFALAAYGQPHQYATPTGIQSMTGDFFTYADRDDHYWSGYFTTRAFYKRADRVLEYTLRSAEIMLSVARAEALTLGVSIAPFLQTMYPAVVTARRNLGLYQHHDGVTGTAKDEVVIDYGARMHSSIGVMQTLMRDLSEFLLATDKHAAAALLASGPRRSLNDAALSNQANDHLVLHLGESAAVHNALPTQEVLKTRPASASWSAGAAEPTRNANARAVVLYNSLGQSRAQTIILTVATSTSSSNGGVRGTHAPICVTDSDGTSVLAQTGPLFDRNGEIVPSTFSLAFEAQIPAVGLATYFVHEVASDDTRCTRAEPATVQLFNALQLGSNPVTQDHGAFKVTQLSSGPSSGIVLENSELRVTIEPADGMIQKAVHKNSGKEVLLNENYLKYSTYRSGAYLFLPNGPAASFVSQQRPSIRTITGPLLHEAHVVVPTGRLTRVARLYLAPSLPHAVERSVIETRIVLDITADNNKETIVRFSTSVRNGPIFFTDLNGFQMIRRKTQSKLPLQGNYYPMPSLAFLEDESIRFSVHSRQALGCASLKEGTFEMMLDRRLSQDDERGLGQGIHDNHENELLFHLTLEDFESPHARGESTGVYFEAPSLLSHLAREELNEPPIVFLAAHLAPKEAARLSWAPYSALSSPLPCDVHLVNLRSLSNRDQVAAGLIVQRRGRDCSLRQPDAVFGLCGGQDLGSITPYSLLAFAQPKDVTQHTLTLMHPIGQVARTSPVVLSPMELYSYVVTF</sequence>
<protein>
    <recommendedName>
        <fullName evidence="7">Alpha-mannosidase</fullName>
        <ecNumber evidence="7">3.2.1.-</ecNumber>
    </recommendedName>
</protein>
<keyword evidence="3 7" id="KW-0378">Hydrolase</keyword>
<dbReference type="GO" id="GO:0030246">
    <property type="term" value="F:carbohydrate binding"/>
    <property type="evidence" value="ECO:0007669"/>
    <property type="project" value="InterPro"/>
</dbReference>
<dbReference type="FunFam" id="1.20.1270.50:FF:000001">
    <property type="entry name" value="Alpha-mannosidase"/>
    <property type="match status" value="1"/>
</dbReference>
<evidence type="ECO:0000256" key="3">
    <source>
        <dbReference type="ARBA" id="ARBA00022801"/>
    </source>
</evidence>
<dbReference type="Gene3D" id="2.70.98.30">
    <property type="entry name" value="Golgi alpha-mannosidase II, domain 4"/>
    <property type="match status" value="1"/>
</dbReference>
<dbReference type="OrthoDB" id="10261055at2759"/>
<dbReference type="Pfam" id="PF01074">
    <property type="entry name" value="Glyco_hydro_38N"/>
    <property type="match status" value="1"/>
</dbReference>
<dbReference type="InterPro" id="IPR013780">
    <property type="entry name" value="Glyco_hydro_b"/>
</dbReference>
<comment type="cofactor">
    <cofactor evidence="7">
        <name>Zn(2+)</name>
        <dbReference type="ChEBI" id="CHEBI:29105"/>
    </cofactor>
    <text evidence="7">Binds 1 zinc ion per subunit.</text>
</comment>
<dbReference type="eggNOG" id="KOG1958">
    <property type="taxonomic scope" value="Eukaryota"/>
</dbReference>
<proteinExistence type="inferred from homology"/>
<feature type="signal peptide" evidence="7">
    <location>
        <begin position="1"/>
        <end position="26"/>
    </location>
</feature>
<dbReference type="Pfam" id="PF09261">
    <property type="entry name" value="Alpha-mann_mid"/>
    <property type="match status" value="1"/>
</dbReference>
<dbReference type="SMART" id="SM00872">
    <property type="entry name" value="Alpha-mann_mid"/>
    <property type="match status" value="1"/>
</dbReference>
<dbReference type="EC" id="3.2.1.-" evidence="7"/>
<dbReference type="GO" id="GO:0006491">
    <property type="term" value="P:N-glycan processing"/>
    <property type="evidence" value="ECO:0007669"/>
    <property type="project" value="TreeGrafter"/>
</dbReference>
<dbReference type="InterPro" id="IPR028995">
    <property type="entry name" value="Glyco_hydro_57/38_cen_sf"/>
</dbReference>
<dbReference type="PANTHER" id="PTHR11607">
    <property type="entry name" value="ALPHA-MANNOSIDASE"/>
    <property type="match status" value="1"/>
</dbReference>
<dbReference type="SUPFAM" id="SSF88713">
    <property type="entry name" value="Glycoside hydrolase/deacetylase"/>
    <property type="match status" value="1"/>
</dbReference>
<feature type="region of interest" description="Disordered" evidence="8">
    <location>
        <begin position="36"/>
        <end position="71"/>
    </location>
</feature>
<feature type="domain" description="Glycoside hydrolase family 38 central" evidence="9">
    <location>
        <begin position="541"/>
        <end position="628"/>
    </location>
</feature>
<dbReference type="SUPFAM" id="SSF74650">
    <property type="entry name" value="Galactose mutarotase-like"/>
    <property type="match status" value="1"/>
</dbReference>
<evidence type="ECO:0000256" key="6">
    <source>
        <dbReference type="ARBA" id="ARBA00023295"/>
    </source>
</evidence>
<dbReference type="Gene3D" id="3.20.110.10">
    <property type="entry name" value="Glycoside hydrolase 38, N terminal domain"/>
    <property type="match status" value="1"/>
</dbReference>
<dbReference type="Pfam" id="PF07748">
    <property type="entry name" value="Glyco_hydro_38C"/>
    <property type="match status" value="1"/>
</dbReference>
<dbReference type="EMBL" id="KE346363">
    <property type="protein sequence ID" value="KJE92457.1"/>
    <property type="molecule type" value="Genomic_DNA"/>
</dbReference>
<dbReference type="InterPro" id="IPR011682">
    <property type="entry name" value="Glyco_hydro_38_C"/>
</dbReference>
<dbReference type="Proteomes" id="UP000008743">
    <property type="component" value="Unassembled WGS sequence"/>
</dbReference>
<keyword evidence="5" id="KW-1015">Disulfide bond</keyword>
<dbReference type="InParanoid" id="A0A0D2VPM1"/>
<dbReference type="PhylomeDB" id="A0A0D2VPM1"/>
<evidence type="ECO:0000256" key="1">
    <source>
        <dbReference type="ARBA" id="ARBA00009792"/>
    </source>
</evidence>
<dbReference type="InterPro" id="IPR015341">
    <property type="entry name" value="Glyco_hydro_38_cen"/>
</dbReference>
<dbReference type="OMA" id="CPWGQHP"/>
<keyword evidence="7" id="KW-0732">Signal</keyword>
<keyword evidence="4 7" id="KW-0862">Zinc</keyword>
<dbReference type="PANTHER" id="PTHR11607:SF3">
    <property type="entry name" value="LYSOSOMAL ALPHA-MANNOSIDASE"/>
    <property type="match status" value="1"/>
</dbReference>
<evidence type="ECO:0000256" key="2">
    <source>
        <dbReference type="ARBA" id="ARBA00022723"/>
    </source>
</evidence>
<evidence type="ECO:0000313" key="10">
    <source>
        <dbReference type="EMBL" id="KJE92457.1"/>
    </source>
</evidence>
<keyword evidence="6 7" id="KW-0326">Glycosidase</keyword>
<dbReference type="GO" id="GO:0046872">
    <property type="term" value="F:metal ion binding"/>
    <property type="evidence" value="ECO:0007669"/>
    <property type="project" value="UniProtKB-KW"/>
</dbReference>
<dbReference type="Gene3D" id="2.60.40.1180">
    <property type="entry name" value="Golgi alpha-mannosidase II"/>
    <property type="match status" value="1"/>
</dbReference>
<name>A0A0D2VPM1_CAPO3</name>
<evidence type="ECO:0000256" key="4">
    <source>
        <dbReference type="ARBA" id="ARBA00022833"/>
    </source>
</evidence>
<dbReference type="STRING" id="595528.A0A0D2VPM1"/>
<feature type="chain" id="PRO_5017852919" description="Alpha-mannosidase" evidence="7">
    <location>
        <begin position="27"/>
        <end position="1249"/>
    </location>
</feature>
<dbReference type="CDD" id="cd10809">
    <property type="entry name" value="GH38N_AMII_GMII_SfManIII_like"/>
    <property type="match status" value="1"/>
</dbReference>
<evidence type="ECO:0000256" key="8">
    <source>
        <dbReference type="SAM" id="MobiDB-lite"/>
    </source>
</evidence>
<dbReference type="InterPro" id="IPR027291">
    <property type="entry name" value="Glyco_hydro_38_N_sf"/>
</dbReference>
<dbReference type="FunFam" id="3.20.110.10:FF:000003">
    <property type="entry name" value="Alpha-mannosidase"/>
    <property type="match status" value="1"/>
</dbReference>
<accession>A0A0D2VPM1</accession>
<dbReference type="InterPro" id="IPR011013">
    <property type="entry name" value="Gal_mutarotase_sf_dom"/>
</dbReference>
<dbReference type="SUPFAM" id="SSF88688">
    <property type="entry name" value="Families 57/38 glycoside transferase middle domain"/>
    <property type="match status" value="1"/>
</dbReference>
<dbReference type="GO" id="GO:0000139">
    <property type="term" value="C:Golgi membrane"/>
    <property type="evidence" value="ECO:0007669"/>
    <property type="project" value="TreeGrafter"/>
</dbReference>
<dbReference type="InterPro" id="IPR050843">
    <property type="entry name" value="Glycosyl_Hydrlase_38"/>
</dbReference>
<keyword evidence="11" id="KW-1185">Reference proteome</keyword>
<feature type="compositionally biased region" description="Polar residues" evidence="8">
    <location>
        <begin position="55"/>
        <end position="65"/>
    </location>
</feature>
<dbReference type="AlphaFoldDB" id="A0A0D2VPM1"/>
<evidence type="ECO:0000313" key="11">
    <source>
        <dbReference type="Proteomes" id="UP000008743"/>
    </source>
</evidence>
<reference evidence="11" key="1">
    <citation type="submission" date="2011-02" db="EMBL/GenBank/DDBJ databases">
        <title>The Genome Sequence of Capsaspora owczarzaki ATCC 30864.</title>
        <authorList>
            <person name="Russ C."/>
            <person name="Cuomo C."/>
            <person name="Burger G."/>
            <person name="Gray M.W."/>
            <person name="Holland P.W.H."/>
            <person name="King N."/>
            <person name="Lang F.B.F."/>
            <person name="Roger A.J."/>
            <person name="Ruiz-Trillo I."/>
            <person name="Young S.K."/>
            <person name="Zeng Q."/>
            <person name="Gargeya S."/>
            <person name="Alvarado L."/>
            <person name="Berlin A."/>
            <person name="Chapman S.B."/>
            <person name="Chen Z."/>
            <person name="Freedman E."/>
            <person name="Gellesch M."/>
            <person name="Goldberg J."/>
            <person name="Griggs A."/>
            <person name="Gujja S."/>
            <person name="Heilman E."/>
            <person name="Heiman D."/>
            <person name="Howarth C."/>
            <person name="Mehta T."/>
            <person name="Neiman D."/>
            <person name="Pearson M."/>
            <person name="Roberts A."/>
            <person name="Saif S."/>
            <person name="Shea T."/>
            <person name="Shenoy N."/>
            <person name="Sisk P."/>
            <person name="Stolte C."/>
            <person name="Sykes S."/>
            <person name="White J."/>
            <person name="Yandava C."/>
            <person name="Haas B."/>
            <person name="Nusbaum C."/>
            <person name="Birren B."/>
        </authorList>
    </citation>
    <scope>NUCLEOTIDE SEQUENCE</scope>
    <source>
        <strain evidence="11">ATCC 30864</strain>
    </source>
</reference>
<evidence type="ECO:0000256" key="7">
    <source>
        <dbReference type="RuleBase" id="RU361199"/>
    </source>
</evidence>
<dbReference type="GO" id="GO:0004559">
    <property type="term" value="F:alpha-mannosidase activity"/>
    <property type="evidence" value="ECO:0007669"/>
    <property type="project" value="InterPro"/>
</dbReference>
<evidence type="ECO:0000259" key="9">
    <source>
        <dbReference type="SMART" id="SM00872"/>
    </source>
</evidence>
<gene>
    <name evidence="10" type="ORF">CAOG_003430</name>
</gene>
<comment type="similarity">
    <text evidence="1 7">Belongs to the glycosyl hydrolase 38 family.</text>
</comment>
<dbReference type="InterPro" id="IPR037094">
    <property type="entry name" value="Glyco_hydro_38_cen_sf"/>
</dbReference>
<dbReference type="GO" id="GO:0006013">
    <property type="term" value="P:mannose metabolic process"/>
    <property type="evidence" value="ECO:0007669"/>
    <property type="project" value="InterPro"/>
</dbReference>
<keyword evidence="2 7" id="KW-0479">Metal-binding</keyword>
<organism evidence="10 11">
    <name type="scientific">Capsaspora owczarzaki (strain ATCC 30864)</name>
    <dbReference type="NCBI Taxonomy" id="595528"/>
    <lineage>
        <taxon>Eukaryota</taxon>
        <taxon>Filasterea</taxon>
        <taxon>Capsaspora</taxon>
    </lineage>
</organism>
<dbReference type="InterPro" id="IPR011330">
    <property type="entry name" value="Glyco_hydro/deAcase_b/a-brl"/>
</dbReference>
<evidence type="ECO:0000256" key="5">
    <source>
        <dbReference type="ARBA" id="ARBA00023157"/>
    </source>
</evidence>
<dbReference type="Gene3D" id="1.20.1270.50">
    <property type="entry name" value="Glycoside hydrolase family 38, central domain"/>
    <property type="match status" value="1"/>
</dbReference>